<reference evidence="1 2" key="1">
    <citation type="journal article" date="2020" name="Cell">
        <title>Large-Scale Comparative Analyses of Tick Genomes Elucidate Their Genetic Diversity and Vector Capacities.</title>
        <authorList>
            <consortium name="Tick Genome and Microbiome Consortium (TIGMIC)"/>
            <person name="Jia N."/>
            <person name="Wang J."/>
            <person name="Shi W."/>
            <person name="Du L."/>
            <person name="Sun Y."/>
            <person name="Zhan W."/>
            <person name="Jiang J.F."/>
            <person name="Wang Q."/>
            <person name="Zhang B."/>
            <person name="Ji P."/>
            <person name="Bell-Sakyi L."/>
            <person name="Cui X.M."/>
            <person name="Yuan T.T."/>
            <person name="Jiang B.G."/>
            <person name="Yang W.F."/>
            <person name="Lam T.T."/>
            <person name="Chang Q.C."/>
            <person name="Ding S.J."/>
            <person name="Wang X.J."/>
            <person name="Zhu J.G."/>
            <person name="Ruan X.D."/>
            <person name="Zhao L."/>
            <person name="Wei J.T."/>
            <person name="Ye R.Z."/>
            <person name="Que T.C."/>
            <person name="Du C.H."/>
            <person name="Zhou Y.H."/>
            <person name="Cheng J.X."/>
            <person name="Dai P.F."/>
            <person name="Guo W.B."/>
            <person name="Han X.H."/>
            <person name="Huang E.J."/>
            <person name="Li L.F."/>
            <person name="Wei W."/>
            <person name="Gao Y.C."/>
            <person name="Liu J.Z."/>
            <person name="Shao H.Z."/>
            <person name="Wang X."/>
            <person name="Wang C.C."/>
            <person name="Yang T.C."/>
            <person name="Huo Q.B."/>
            <person name="Li W."/>
            <person name="Chen H.Y."/>
            <person name="Chen S.E."/>
            <person name="Zhou L.G."/>
            <person name="Ni X.B."/>
            <person name="Tian J.H."/>
            <person name="Sheng Y."/>
            <person name="Liu T."/>
            <person name="Pan Y.S."/>
            <person name="Xia L.Y."/>
            <person name="Li J."/>
            <person name="Zhao F."/>
            <person name="Cao W.C."/>
        </authorList>
    </citation>
    <scope>NUCLEOTIDE SEQUENCE [LARGE SCALE GENOMIC DNA]</scope>
    <source>
        <strain evidence="1">Iper-2018</strain>
    </source>
</reference>
<gene>
    <name evidence="1" type="ORF">HPB47_018367</name>
</gene>
<keyword evidence="2" id="KW-1185">Reference proteome</keyword>
<protein>
    <submittedName>
        <fullName evidence="1">Uncharacterized protein</fullName>
    </submittedName>
</protein>
<evidence type="ECO:0000313" key="1">
    <source>
        <dbReference type="EMBL" id="KAG0435669.1"/>
    </source>
</evidence>
<proteinExistence type="predicted"/>
<accession>A0AC60QN69</accession>
<organism evidence="1 2">
    <name type="scientific">Ixodes persulcatus</name>
    <name type="common">Taiga tick</name>
    <dbReference type="NCBI Taxonomy" id="34615"/>
    <lineage>
        <taxon>Eukaryota</taxon>
        <taxon>Metazoa</taxon>
        <taxon>Ecdysozoa</taxon>
        <taxon>Arthropoda</taxon>
        <taxon>Chelicerata</taxon>
        <taxon>Arachnida</taxon>
        <taxon>Acari</taxon>
        <taxon>Parasitiformes</taxon>
        <taxon>Ixodida</taxon>
        <taxon>Ixodoidea</taxon>
        <taxon>Ixodidae</taxon>
        <taxon>Ixodinae</taxon>
        <taxon>Ixodes</taxon>
    </lineage>
</organism>
<dbReference type="EMBL" id="JABSTQ010007473">
    <property type="protein sequence ID" value="KAG0435669.1"/>
    <property type="molecule type" value="Genomic_DNA"/>
</dbReference>
<dbReference type="Proteomes" id="UP000805193">
    <property type="component" value="Unassembled WGS sequence"/>
</dbReference>
<sequence length="204" mass="22739">MLLNGAPYLHEDKENERLQKEIARVTEELRRTKEKLKRAEENLNCCNMAKDLRKGLKRLQLLERDRSPLGVRAATLSNKAAGPFARALLNVVFNAEELEGRSLTGRKSNAFKDTPAKEALDPIRLNAVIALQSLLESVGGYQIPLNSPTATCCSLCWRLPTSACSNGWCLPANECWSPCRGVRAVQYWRCCRGLPATICRDPGK</sequence>
<name>A0AC60QN69_IXOPE</name>
<comment type="caution">
    <text evidence="1">The sequence shown here is derived from an EMBL/GenBank/DDBJ whole genome shotgun (WGS) entry which is preliminary data.</text>
</comment>
<evidence type="ECO:0000313" key="2">
    <source>
        <dbReference type="Proteomes" id="UP000805193"/>
    </source>
</evidence>